<dbReference type="AlphaFoldDB" id="A0A9P5SDY7"/>
<protein>
    <submittedName>
        <fullName evidence="4">Uncharacterized protein</fullName>
    </submittedName>
</protein>
<sequence length="268" mass="28746">MHFSLSASLLGTVALMISSVHGQDAPVNAPVAVPPPLATDSVKVTYANDGNGVIAEETVPFNTCFASETAFAKYSYINLTPGNATMNFYKDSNCQEFTFGLDGYYGGYPGPARSFRWVGWDVAHRGDLFNKDPILGQGDASNGHVDPPTTGAPVTGGKAVPDASKEESGSSSSSTSTFFGGVFGSLVILSIGGVIFWKTAGKKMTQDKGKGVLPYNRVGGQRDGDILLTTNNRSHNSFEIGEEEDEEEDEDNRRQRAGHQQRYRDDDV</sequence>
<evidence type="ECO:0000313" key="4">
    <source>
        <dbReference type="EMBL" id="KAF9326696.1"/>
    </source>
</evidence>
<dbReference type="EMBL" id="JAAAUY010000746">
    <property type="protein sequence ID" value="KAF9326696.1"/>
    <property type="molecule type" value="Genomic_DNA"/>
</dbReference>
<evidence type="ECO:0000256" key="2">
    <source>
        <dbReference type="SAM" id="Phobius"/>
    </source>
</evidence>
<keyword evidence="5" id="KW-1185">Reference proteome</keyword>
<feature type="signal peptide" evidence="3">
    <location>
        <begin position="1"/>
        <end position="22"/>
    </location>
</feature>
<accession>A0A9P5SDY7</accession>
<feature type="region of interest" description="Disordered" evidence="1">
    <location>
        <begin position="136"/>
        <end position="175"/>
    </location>
</feature>
<evidence type="ECO:0000256" key="3">
    <source>
        <dbReference type="SAM" id="SignalP"/>
    </source>
</evidence>
<keyword evidence="2" id="KW-0812">Transmembrane</keyword>
<feature type="compositionally biased region" description="Polar residues" evidence="1">
    <location>
        <begin position="228"/>
        <end position="237"/>
    </location>
</feature>
<dbReference type="Proteomes" id="UP000696485">
    <property type="component" value="Unassembled WGS sequence"/>
</dbReference>
<reference evidence="4" key="1">
    <citation type="journal article" date="2020" name="Fungal Divers.">
        <title>Resolving the Mortierellaceae phylogeny through synthesis of multi-gene phylogenetics and phylogenomics.</title>
        <authorList>
            <person name="Vandepol N."/>
            <person name="Liber J."/>
            <person name="Desiro A."/>
            <person name="Na H."/>
            <person name="Kennedy M."/>
            <person name="Barry K."/>
            <person name="Grigoriev I.V."/>
            <person name="Miller A.N."/>
            <person name="O'Donnell K."/>
            <person name="Stajich J.E."/>
            <person name="Bonito G."/>
        </authorList>
    </citation>
    <scope>NUCLEOTIDE SEQUENCE</scope>
    <source>
        <strain evidence="4">NVP1</strain>
    </source>
</reference>
<keyword evidence="3" id="KW-0732">Signal</keyword>
<feature type="chain" id="PRO_5040219578" evidence="3">
    <location>
        <begin position="23"/>
        <end position="268"/>
    </location>
</feature>
<organism evidence="4 5">
    <name type="scientific">Podila minutissima</name>
    <dbReference type="NCBI Taxonomy" id="64525"/>
    <lineage>
        <taxon>Eukaryota</taxon>
        <taxon>Fungi</taxon>
        <taxon>Fungi incertae sedis</taxon>
        <taxon>Mucoromycota</taxon>
        <taxon>Mortierellomycotina</taxon>
        <taxon>Mortierellomycetes</taxon>
        <taxon>Mortierellales</taxon>
        <taxon>Mortierellaceae</taxon>
        <taxon>Podila</taxon>
    </lineage>
</organism>
<proteinExistence type="predicted"/>
<keyword evidence="2" id="KW-1133">Transmembrane helix</keyword>
<evidence type="ECO:0000256" key="1">
    <source>
        <dbReference type="SAM" id="MobiDB-lite"/>
    </source>
</evidence>
<name>A0A9P5SDY7_9FUNG</name>
<comment type="caution">
    <text evidence="4">The sequence shown here is derived from an EMBL/GenBank/DDBJ whole genome shotgun (WGS) entry which is preliminary data.</text>
</comment>
<gene>
    <name evidence="4" type="ORF">BG006_009898</name>
</gene>
<feature type="region of interest" description="Disordered" evidence="1">
    <location>
        <begin position="219"/>
        <end position="268"/>
    </location>
</feature>
<keyword evidence="2" id="KW-0472">Membrane</keyword>
<feature type="transmembrane region" description="Helical" evidence="2">
    <location>
        <begin position="178"/>
        <end position="197"/>
    </location>
</feature>
<evidence type="ECO:0000313" key="5">
    <source>
        <dbReference type="Proteomes" id="UP000696485"/>
    </source>
</evidence>
<feature type="compositionally biased region" description="Acidic residues" evidence="1">
    <location>
        <begin position="240"/>
        <end position="250"/>
    </location>
</feature>